<protein>
    <submittedName>
        <fullName evidence="2">Uncharacterized protein</fullName>
    </submittedName>
</protein>
<accession>W4RVC8</accession>
<feature type="signal peptide" evidence="1">
    <location>
        <begin position="1"/>
        <end position="27"/>
    </location>
</feature>
<feature type="chain" id="PRO_5004848129" evidence="1">
    <location>
        <begin position="28"/>
        <end position="143"/>
    </location>
</feature>
<evidence type="ECO:0000313" key="3">
    <source>
        <dbReference type="Proteomes" id="UP000018949"/>
    </source>
</evidence>
<sequence length="143" mass="15794">MTFQKKLYSAVLAGALTLSIASMTSFASNYYDTAFTFNFDIGTNVAYTSARAKDDNTSAYMKLQKLQGGTNPTYTASVVRENYTNFSKTWYYSFSSVNINQGRYLSNYAYEDDGAGVKVRIKATRGADPNGFYGSGLWSPDSL</sequence>
<comment type="caution">
    <text evidence="2">The sequence shown here is derived from an EMBL/GenBank/DDBJ whole genome shotgun (WGS) entry which is preliminary data.</text>
</comment>
<proteinExistence type="predicted"/>
<organism evidence="2 3">
    <name type="scientific">Mesobacillus boroniphilus JCM 21738</name>
    <dbReference type="NCBI Taxonomy" id="1294265"/>
    <lineage>
        <taxon>Bacteria</taxon>
        <taxon>Bacillati</taxon>
        <taxon>Bacillota</taxon>
        <taxon>Bacilli</taxon>
        <taxon>Bacillales</taxon>
        <taxon>Bacillaceae</taxon>
        <taxon>Mesobacillus</taxon>
    </lineage>
</organism>
<reference evidence="2 3" key="1">
    <citation type="submission" date="2013-12" db="EMBL/GenBank/DDBJ databases">
        <title>NBRP : Genome information of microbial organism related human and environment.</title>
        <authorList>
            <person name="Hattori M."/>
            <person name="Oshima K."/>
            <person name="Inaba H."/>
            <person name="Suda W."/>
            <person name="Sakamoto M."/>
            <person name="Iino T."/>
            <person name="Kitahara M."/>
            <person name="Oshida Y."/>
            <person name="Iida T."/>
            <person name="Kudo T."/>
            <person name="Itoh T."/>
            <person name="Ahmed I."/>
            <person name="Ohkuma M."/>
        </authorList>
    </citation>
    <scope>NUCLEOTIDE SEQUENCE [LARGE SCALE GENOMIC DNA]</scope>
    <source>
        <strain evidence="2 3">JCM 21738</strain>
    </source>
</reference>
<dbReference type="AlphaFoldDB" id="W4RVC8"/>
<keyword evidence="1" id="KW-0732">Signal</keyword>
<evidence type="ECO:0000256" key="1">
    <source>
        <dbReference type="SAM" id="SignalP"/>
    </source>
</evidence>
<dbReference type="Proteomes" id="UP000018949">
    <property type="component" value="Unassembled WGS sequence"/>
</dbReference>
<dbReference type="EMBL" id="BAUW01000121">
    <property type="protein sequence ID" value="GAE48057.1"/>
    <property type="molecule type" value="Genomic_DNA"/>
</dbReference>
<keyword evidence="3" id="KW-1185">Reference proteome</keyword>
<evidence type="ECO:0000313" key="2">
    <source>
        <dbReference type="EMBL" id="GAE48057.1"/>
    </source>
</evidence>
<dbReference type="RefSeq" id="WP_023613847.1">
    <property type="nucleotide sequence ID" value="NZ_BAUW01000121.1"/>
</dbReference>
<gene>
    <name evidence="2" type="ORF">JCM21738_5133</name>
</gene>
<name>W4RVC8_9BACI</name>